<feature type="domain" description="Integrase catalytic" evidence="1">
    <location>
        <begin position="1"/>
        <end position="117"/>
    </location>
</feature>
<dbReference type="GO" id="GO:0003676">
    <property type="term" value="F:nucleic acid binding"/>
    <property type="evidence" value="ECO:0007669"/>
    <property type="project" value="InterPro"/>
</dbReference>
<dbReference type="Proteomes" id="UP000013201">
    <property type="component" value="Unassembled WGS sequence"/>
</dbReference>
<reference evidence="3" key="2">
    <citation type="submission" date="2013-04" db="EMBL/GenBank/DDBJ databases">
        <title>Bisphenol A degrading Sphingobium sp. strain BiD32.</title>
        <authorList>
            <person name="Nielsen J.L."/>
            <person name="Zhou N.A."/>
            <person name="Kjeldal H."/>
        </authorList>
    </citation>
    <scope>NUCLEOTIDE SEQUENCE [LARGE SCALE GENOMIC DNA]</scope>
    <source>
        <strain evidence="3">BiD32</strain>
    </source>
</reference>
<dbReference type="AlphaFoldDB" id="N1ML47"/>
<sequence length="142" mass="16034">MDADFCVAALEEALARYGMPDIFNTDQGSQFTSQAFTSALRNADVRNSMDGRGRWMDNVFIERLWRSLKYECVYLHAFETGLELRAGLGRWITYYNTQHPHSGLAGTTPAEAYRRIGQSDHGGQARHDLMIKRAAYLQPGLA</sequence>
<name>N1ML47_9SPHN</name>
<dbReference type="PANTHER" id="PTHR46889">
    <property type="entry name" value="TRANSPOSASE INSF FOR INSERTION SEQUENCE IS3B-RELATED"/>
    <property type="match status" value="1"/>
</dbReference>
<dbReference type="Gene3D" id="3.30.420.10">
    <property type="entry name" value="Ribonuclease H-like superfamily/Ribonuclease H"/>
    <property type="match status" value="1"/>
</dbReference>
<dbReference type="InterPro" id="IPR036397">
    <property type="entry name" value="RNaseH_sf"/>
</dbReference>
<protein>
    <submittedName>
        <fullName evidence="2">Mobile element protein</fullName>
    </submittedName>
</protein>
<keyword evidence="3" id="KW-1185">Reference proteome</keyword>
<evidence type="ECO:0000259" key="1">
    <source>
        <dbReference type="PROSITE" id="PS50994"/>
    </source>
</evidence>
<dbReference type="Pfam" id="PF13683">
    <property type="entry name" value="rve_3"/>
    <property type="match status" value="1"/>
</dbReference>
<dbReference type="GO" id="GO:0015074">
    <property type="term" value="P:DNA integration"/>
    <property type="evidence" value="ECO:0007669"/>
    <property type="project" value="InterPro"/>
</dbReference>
<dbReference type="InterPro" id="IPR001584">
    <property type="entry name" value="Integrase_cat-core"/>
</dbReference>
<proteinExistence type="predicted"/>
<evidence type="ECO:0000313" key="2">
    <source>
        <dbReference type="EMBL" id="CCW17474.1"/>
    </source>
</evidence>
<dbReference type="EMBL" id="CAVK010000081">
    <property type="protein sequence ID" value="CCW17474.1"/>
    <property type="molecule type" value="Genomic_DNA"/>
</dbReference>
<reference evidence="2 3" key="1">
    <citation type="submission" date="2013-03" db="EMBL/GenBank/DDBJ databases">
        <authorList>
            <person name="Le V."/>
        </authorList>
    </citation>
    <scope>NUCLEOTIDE SEQUENCE [LARGE SCALE GENOMIC DNA]</scope>
    <source>
        <strain evidence="2 3">BiD32</strain>
    </source>
</reference>
<gene>
    <name evidence="2" type="ORF">EBBID32_18140</name>
</gene>
<dbReference type="PROSITE" id="PS50994">
    <property type="entry name" value="INTEGRASE"/>
    <property type="match status" value="1"/>
</dbReference>
<dbReference type="SUPFAM" id="SSF53098">
    <property type="entry name" value="Ribonuclease H-like"/>
    <property type="match status" value="1"/>
</dbReference>
<accession>N1ML47</accession>
<dbReference type="PANTHER" id="PTHR46889:SF4">
    <property type="entry name" value="TRANSPOSASE INSO FOR INSERTION SEQUENCE ELEMENT IS911B-RELATED"/>
    <property type="match status" value="1"/>
</dbReference>
<comment type="caution">
    <text evidence="2">The sequence shown here is derived from an EMBL/GenBank/DDBJ whole genome shotgun (WGS) entry which is preliminary data.</text>
</comment>
<evidence type="ECO:0000313" key="3">
    <source>
        <dbReference type="Proteomes" id="UP000013201"/>
    </source>
</evidence>
<dbReference type="InterPro" id="IPR012337">
    <property type="entry name" value="RNaseH-like_sf"/>
</dbReference>
<organism evidence="2 3">
    <name type="scientific">Sphingobium indicum BiD32</name>
    <dbReference type="NCBI Taxonomy" id="1301087"/>
    <lineage>
        <taxon>Bacteria</taxon>
        <taxon>Pseudomonadati</taxon>
        <taxon>Pseudomonadota</taxon>
        <taxon>Alphaproteobacteria</taxon>
        <taxon>Sphingomonadales</taxon>
        <taxon>Sphingomonadaceae</taxon>
        <taxon>Sphingobium</taxon>
    </lineage>
</organism>
<dbReference type="InterPro" id="IPR050900">
    <property type="entry name" value="Transposase_IS3/IS150/IS904"/>
</dbReference>